<dbReference type="Gene3D" id="3.90.1150.10">
    <property type="entry name" value="Aspartate Aminotransferase, domain 1"/>
    <property type="match status" value="1"/>
</dbReference>
<comment type="catalytic activity">
    <reaction evidence="7">
        <text>(S)-4-amino-5-oxopentanoate = 5-aminolevulinate</text>
        <dbReference type="Rhea" id="RHEA:14265"/>
        <dbReference type="ChEBI" id="CHEBI:57501"/>
        <dbReference type="ChEBI" id="CHEBI:356416"/>
        <dbReference type="EC" id="5.4.3.8"/>
    </reaction>
</comment>
<protein>
    <recommendedName>
        <fullName evidence="7">Glutamate-1-semialdehyde 2,1-aminomutase</fullName>
        <shortName evidence="7">GSA</shortName>
        <ecNumber evidence="7">5.4.3.8</ecNumber>
    </recommendedName>
    <alternativeName>
        <fullName evidence="7">Glutamate-1-semialdehyde aminotransferase</fullName>
        <shortName evidence="7">GSA-AT</shortName>
    </alternativeName>
</protein>
<keyword evidence="7" id="KW-0963">Cytoplasm</keyword>
<evidence type="ECO:0000256" key="2">
    <source>
        <dbReference type="ARBA" id="ARBA00004819"/>
    </source>
</evidence>
<evidence type="ECO:0000256" key="6">
    <source>
        <dbReference type="ARBA" id="ARBA00023244"/>
    </source>
</evidence>
<evidence type="ECO:0000256" key="4">
    <source>
        <dbReference type="ARBA" id="ARBA00022898"/>
    </source>
</evidence>
<dbReference type="RefSeq" id="WP_107848200.1">
    <property type="nucleotide sequence ID" value="NZ_CP049263.1"/>
</dbReference>
<dbReference type="NCBIfam" id="NF000818">
    <property type="entry name" value="PRK00062.1"/>
    <property type="match status" value="1"/>
</dbReference>
<dbReference type="Gene3D" id="3.40.640.10">
    <property type="entry name" value="Type I PLP-dependent aspartate aminotransferase-like (Major domain)"/>
    <property type="match status" value="1"/>
</dbReference>
<evidence type="ECO:0000313" key="8">
    <source>
        <dbReference type="EMBL" id="QPH97331.1"/>
    </source>
</evidence>
<evidence type="ECO:0000256" key="5">
    <source>
        <dbReference type="ARBA" id="ARBA00023235"/>
    </source>
</evidence>
<comment type="subcellular location">
    <subcellularLocation>
        <location evidence="7">Cytoplasm</location>
    </subcellularLocation>
</comment>
<accession>A0A7S9RSX6</accession>
<dbReference type="Pfam" id="PF00202">
    <property type="entry name" value="Aminotran_3"/>
    <property type="match status" value="1"/>
</dbReference>
<dbReference type="InterPro" id="IPR015424">
    <property type="entry name" value="PyrdxlP-dep_Trfase"/>
</dbReference>
<dbReference type="SUPFAM" id="SSF53383">
    <property type="entry name" value="PLP-dependent transferases"/>
    <property type="match status" value="1"/>
</dbReference>
<dbReference type="EC" id="5.4.3.8" evidence="7"/>
<proteinExistence type="inferred from homology"/>
<evidence type="ECO:0000313" key="9">
    <source>
        <dbReference type="Proteomes" id="UP000594571"/>
    </source>
</evidence>
<evidence type="ECO:0000256" key="3">
    <source>
        <dbReference type="ARBA" id="ARBA00008981"/>
    </source>
</evidence>
<dbReference type="InterPro" id="IPR015421">
    <property type="entry name" value="PyrdxlP-dep_Trfase_major"/>
</dbReference>
<gene>
    <name evidence="7 8" type="primary">hemL</name>
    <name evidence="8" type="ORF">CVS89_03425</name>
</gene>
<dbReference type="GO" id="GO:0005737">
    <property type="term" value="C:cytoplasm"/>
    <property type="evidence" value="ECO:0007669"/>
    <property type="project" value="UniProtKB-SubCell"/>
</dbReference>
<dbReference type="NCBIfam" id="TIGR00713">
    <property type="entry name" value="hemL"/>
    <property type="match status" value="1"/>
</dbReference>
<dbReference type="InterPro" id="IPR005814">
    <property type="entry name" value="Aminotrans_3"/>
</dbReference>
<comment type="cofactor">
    <cofactor evidence="1 7">
        <name>pyridoxal 5'-phosphate</name>
        <dbReference type="ChEBI" id="CHEBI:597326"/>
    </cofactor>
</comment>
<dbReference type="Proteomes" id="UP000594571">
    <property type="component" value="Chromosome"/>
</dbReference>
<comment type="pathway">
    <text evidence="2">Porphyrin-containing compound metabolism; protoporphyrin-IX biosynthesis; 5-aminolevulinate from L-glutamyl-tRNA(Glu): step 2/2.</text>
</comment>
<dbReference type="HAMAP" id="MF_00375">
    <property type="entry name" value="HemL_aminotrans_3"/>
    <property type="match status" value="1"/>
</dbReference>
<dbReference type="GO" id="GO:0008483">
    <property type="term" value="F:transaminase activity"/>
    <property type="evidence" value="ECO:0007669"/>
    <property type="project" value="InterPro"/>
</dbReference>
<reference evidence="8 9" key="1">
    <citation type="journal article" date="2018" name="Emerg. Microbes Infect.">
        <title>Genomic analysis of oral Campylobacter concisus strains identified a potential bacterial molecular marker associated with active Crohn's disease.</title>
        <authorList>
            <person name="Liu F."/>
            <person name="Ma R."/>
            <person name="Tay C.Y.A."/>
            <person name="Octavia S."/>
            <person name="Lan R."/>
            <person name="Chung H.K.L."/>
            <person name="Riordan S.M."/>
            <person name="Grimm M.C."/>
            <person name="Leong R.W."/>
            <person name="Tanaka M.M."/>
            <person name="Connor S."/>
            <person name="Zhang L."/>
        </authorList>
    </citation>
    <scope>NUCLEOTIDE SEQUENCE [LARGE SCALE GENOMIC DNA]</scope>
    <source>
        <strain evidence="8 9">H16O-S1</strain>
    </source>
</reference>
<name>A0A7S9RSX6_9BACT</name>
<keyword evidence="6 7" id="KW-0627">Porphyrin biosynthesis</keyword>
<feature type="modified residue" description="N6-(pyridoxal phosphate)lysine" evidence="7">
    <location>
        <position position="264"/>
    </location>
</feature>
<dbReference type="InterPro" id="IPR049704">
    <property type="entry name" value="Aminotrans_3_PPA_site"/>
</dbReference>
<dbReference type="GO" id="GO:0042286">
    <property type="term" value="F:glutamate-1-semialdehyde 2,1-aminomutase activity"/>
    <property type="evidence" value="ECO:0007669"/>
    <property type="project" value="UniProtKB-UniRule"/>
</dbReference>
<dbReference type="InterPro" id="IPR015422">
    <property type="entry name" value="PyrdxlP-dep_Trfase_small"/>
</dbReference>
<dbReference type="PANTHER" id="PTHR43713">
    <property type="entry name" value="GLUTAMATE-1-SEMIALDEHYDE 2,1-AMINOMUTASE"/>
    <property type="match status" value="1"/>
</dbReference>
<dbReference type="GO" id="GO:0030170">
    <property type="term" value="F:pyridoxal phosphate binding"/>
    <property type="evidence" value="ECO:0007669"/>
    <property type="project" value="InterPro"/>
</dbReference>
<keyword evidence="5 7" id="KW-0413">Isomerase</keyword>
<dbReference type="InterPro" id="IPR004639">
    <property type="entry name" value="4pyrrol_synth_GluAld_NH2Trfase"/>
</dbReference>
<dbReference type="EMBL" id="CP049263">
    <property type="protein sequence ID" value="QPH97331.1"/>
    <property type="molecule type" value="Genomic_DNA"/>
</dbReference>
<keyword evidence="4 7" id="KW-0663">Pyridoxal phosphate</keyword>
<dbReference type="AlphaFoldDB" id="A0A7S9RSX6"/>
<evidence type="ECO:0000256" key="1">
    <source>
        <dbReference type="ARBA" id="ARBA00001933"/>
    </source>
</evidence>
<dbReference type="UniPathway" id="UPA00251">
    <property type="reaction ID" value="UER00317"/>
</dbReference>
<comment type="similarity">
    <text evidence="3 7">Belongs to the class-III pyridoxal-phosphate-dependent aminotransferase family. HemL subfamily.</text>
</comment>
<organism evidence="8 9">
    <name type="scientific">Campylobacter concisus</name>
    <dbReference type="NCBI Taxonomy" id="199"/>
    <lineage>
        <taxon>Bacteria</taxon>
        <taxon>Pseudomonadati</taxon>
        <taxon>Campylobacterota</taxon>
        <taxon>Epsilonproteobacteria</taxon>
        <taxon>Campylobacterales</taxon>
        <taxon>Campylobacteraceae</taxon>
        <taxon>Campylobacter</taxon>
    </lineage>
</organism>
<sequence>MTNKEAFSEAKKYIPGGVNSPVRAFGSVGGEPVMIDHAKGAYLYDVEGKKYLDFIQSWGPLIFGHCEKDIEEAIISAVKQGVSYGAPSPKETALAKLICDEFKQIDKIRFVSSGTEATMSAIRVARGYAKKDGLIKFEGCYHGHSDALLIKAGSGATTYGNASSGGVPQDVVKNTFLAIYNDIESVKAIFENNKDKIGVVIIEPIAGNMGLVPADKKFLRELRELCDKFGAVLILDEVMSGFRASRLGSYPFHEVDADLVTFGKVIGGGMNVAAFGGKAKIMDCLSPDGAVYQAGTLSGNPVAMSAGIAAISKINSDVNLYARLEKLAKRLMEGFKEAAKSAGITIQTEVRGSMFGYFFTDHAVKNYDDALKSDTKLFAKFHQAMLRRGIYLAPSQFETGFICDAMSEADIDLAVNAAKEAFLEIKA</sequence>
<comment type="subunit">
    <text evidence="7">Homodimer.</text>
</comment>
<dbReference type="PROSITE" id="PS00600">
    <property type="entry name" value="AA_TRANSFER_CLASS_3"/>
    <property type="match status" value="1"/>
</dbReference>
<evidence type="ECO:0000256" key="7">
    <source>
        <dbReference type="HAMAP-Rule" id="MF_00375"/>
    </source>
</evidence>
<dbReference type="CDD" id="cd00610">
    <property type="entry name" value="OAT_like"/>
    <property type="match status" value="1"/>
</dbReference>
<dbReference type="PANTHER" id="PTHR43713:SF3">
    <property type="entry name" value="GLUTAMATE-1-SEMIALDEHYDE 2,1-AMINOMUTASE 1, CHLOROPLASTIC-RELATED"/>
    <property type="match status" value="1"/>
</dbReference>
<dbReference type="FunFam" id="3.40.640.10:FF:000021">
    <property type="entry name" value="Glutamate-1-semialdehyde 2,1-aminomutase"/>
    <property type="match status" value="1"/>
</dbReference>
<dbReference type="GO" id="GO:0006782">
    <property type="term" value="P:protoporphyrinogen IX biosynthetic process"/>
    <property type="evidence" value="ECO:0007669"/>
    <property type="project" value="UniProtKB-UniRule"/>
</dbReference>
<reference evidence="8 9" key="2">
    <citation type="journal article" date="2020" name="Microb. Genom.">
        <title>Analysis of complete Campylobacter concisus genomes identifies genomospecies features, secretion systems and novel plasmids and their association with severe ulcerative colitis.</title>
        <authorList>
            <person name="Liu F."/>
            <person name="Chen S."/>
            <person name="Luu L.D.W."/>
            <person name="Lee S.A."/>
            <person name="Tay A.C.Y."/>
            <person name="Wu R."/>
            <person name="Riordan S.M."/>
            <person name="Lan R."/>
            <person name="Liu L."/>
            <person name="Zhang L."/>
        </authorList>
    </citation>
    <scope>NUCLEOTIDE SEQUENCE [LARGE SCALE GENOMIC DNA]</scope>
    <source>
        <strain evidence="8 9">H16O-S1</strain>
    </source>
</reference>